<dbReference type="PANTHER" id="PTHR37820">
    <property type="entry name" value="CELL DIVISION PROTEIN DIVIB"/>
    <property type="match status" value="1"/>
</dbReference>
<dbReference type="InterPro" id="IPR013685">
    <property type="entry name" value="POTRA_FtsQ_type"/>
</dbReference>
<keyword evidence="6 9" id="KW-0472">Membrane</keyword>
<dbReference type="Pfam" id="PF08478">
    <property type="entry name" value="POTRA_1"/>
    <property type="match status" value="1"/>
</dbReference>
<proteinExistence type="predicted"/>
<evidence type="ECO:0000256" key="6">
    <source>
        <dbReference type="ARBA" id="ARBA00023136"/>
    </source>
</evidence>
<dbReference type="Gene3D" id="3.10.20.310">
    <property type="entry name" value="membrane protein fhac"/>
    <property type="match status" value="1"/>
</dbReference>
<reference evidence="11 12" key="1">
    <citation type="submission" date="2019-06" db="EMBL/GenBank/DDBJ databases">
        <title>Draft genome of Streptomyces sedi sp. JCM16909.</title>
        <authorList>
            <person name="Klykleung N."/>
            <person name="Tanasupawat S."/>
            <person name="Kudo T."/>
            <person name="Yuki M."/>
            <person name="Ohkuma M."/>
        </authorList>
    </citation>
    <scope>NUCLEOTIDE SEQUENCE [LARGE SCALE GENOMIC DNA]</scope>
    <source>
        <strain evidence="11 12">JCM 16909</strain>
    </source>
</reference>
<dbReference type="InterPro" id="IPR034746">
    <property type="entry name" value="POTRA"/>
</dbReference>
<comment type="caution">
    <text evidence="11">The sequence shown here is derived from an EMBL/GenBank/DDBJ whole genome shotgun (WGS) entry which is preliminary data.</text>
</comment>
<evidence type="ECO:0000313" key="11">
    <source>
        <dbReference type="EMBL" id="TNM31026.1"/>
    </source>
</evidence>
<gene>
    <name evidence="11" type="ORF">FH715_10035</name>
</gene>
<dbReference type="Pfam" id="PF03799">
    <property type="entry name" value="FtsQ_DivIB_C"/>
    <property type="match status" value="1"/>
</dbReference>
<evidence type="ECO:0000256" key="3">
    <source>
        <dbReference type="ARBA" id="ARBA00022618"/>
    </source>
</evidence>
<evidence type="ECO:0000259" key="10">
    <source>
        <dbReference type="PROSITE" id="PS51779"/>
    </source>
</evidence>
<dbReference type="InterPro" id="IPR050487">
    <property type="entry name" value="FtsQ_DivIB"/>
</dbReference>
<protein>
    <submittedName>
        <fullName evidence="11">FtsQ-type POTRA domain-containing protein</fullName>
    </submittedName>
</protein>
<keyword evidence="12" id="KW-1185">Reference proteome</keyword>
<evidence type="ECO:0000256" key="8">
    <source>
        <dbReference type="SAM" id="MobiDB-lite"/>
    </source>
</evidence>
<evidence type="ECO:0000256" key="2">
    <source>
        <dbReference type="ARBA" id="ARBA00022475"/>
    </source>
</evidence>
<dbReference type="AlphaFoldDB" id="A0A5C4V6F4"/>
<dbReference type="GO" id="GO:0005886">
    <property type="term" value="C:plasma membrane"/>
    <property type="evidence" value="ECO:0007669"/>
    <property type="project" value="TreeGrafter"/>
</dbReference>
<keyword evidence="3" id="KW-0132">Cell division</keyword>
<keyword evidence="7" id="KW-0131">Cell cycle</keyword>
<dbReference type="PROSITE" id="PS51779">
    <property type="entry name" value="POTRA"/>
    <property type="match status" value="1"/>
</dbReference>
<dbReference type="PANTHER" id="PTHR37820:SF1">
    <property type="entry name" value="CELL DIVISION PROTEIN FTSQ"/>
    <property type="match status" value="1"/>
</dbReference>
<evidence type="ECO:0000256" key="4">
    <source>
        <dbReference type="ARBA" id="ARBA00022692"/>
    </source>
</evidence>
<evidence type="ECO:0000256" key="9">
    <source>
        <dbReference type="SAM" id="Phobius"/>
    </source>
</evidence>
<dbReference type="EMBL" id="VDGT01000006">
    <property type="protein sequence ID" value="TNM31026.1"/>
    <property type="molecule type" value="Genomic_DNA"/>
</dbReference>
<feature type="region of interest" description="Disordered" evidence="8">
    <location>
        <begin position="1"/>
        <end position="33"/>
    </location>
</feature>
<dbReference type="OrthoDB" id="9790760at2"/>
<evidence type="ECO:0000313" key="12">
    <source>
        <dbReference type="Proteomes" id="UP000311713"/>
    </source>
</evidence>
<organism evidence="11 12">
    <name type="scientific">Streptomyces sedi</name>
    <dbReference type="NCBI Taxonomy" id="555059"/>
    <lineage>
        <taxon>Bacteria</taxon>
        <taxon>Bacillati</taxon>
        <taxon>Actinomycetota</taxon>
        <taxon>Actinomycetes</taxon>
        <taxon>Kitasatosporales</taxon>
        <taxon>Streptomycetaceae</taxon>
        <taxon>Streptomyces</taxon>
    </lineage>
</organism>
<evidence type="ECO:0000256" key="5">
    <source>
        <dbReference type="ARBA" id="ARBA00022989"/>
    </source>
</evidence>
<evidence type="ECO:0000256" key="7">
    <source>
        <dbReference type="ARBA" id="ARBA00023306"/>
    </source>
</evidence>
<keyword evidence="2" id="KW-1003">Cell membrane</keyword>
<accession>A0A5C4V6F4</accession>
<dbReference type="InterPro" id="IPR005548">
    <property type="entry name" value="Cell_div_FtsQ/DivIB_C"/>
</dbReference>
<name>A0A5C4V6F4_9ACTN</name>
<sequence length="272" mass="28839">MESVAGATTAERGEARRQSDAGPPPPGERRRRPGWLPRPRVLIAWTALLAVVGGFGAWALYGSDWLRISRVSVHRAEGPEKLTEEQILQAAAVPVGSPMASLDKGAVSGRLRAELPRVDSVDVVRAWPDGVSLKVVERSAVLQEATAEGFAEVDDDGVAFAENAEALEGVPLLELAEADTPSWRRFGEERVRAEAASVLAALPEEVRGELRLVSVASFDSITLELSDGRTVSWGSAEDSDAKAEALRTLFQAAADARHFDVSAPSVPAASGG</sequence>
<keyword evidence="4 9" id="KW-0812">Transmembrane</keyword>
<dbReference type="GO" id="GO:0051301">
    <property type="term" value="P:cell division"/>
    <property type="evidence" value="ECO:0007669"/>
    <property type="project" value="UniProtKB-KW"/>
</dbReference>
<feature type="transmembrane region" description="Helical" evidence="9">
    <location>
        <begin position="42"/>
        <end position="61"/>
    </location>
</feature>
<keyword evidence="5 9" id="KW-1133">Transmembrane helix</keyword>
<evidence type="ECO:0000256" key="1">
    <source>
        <dbReference type="ARBA" id="ARBA00004370"/>
    </source>
</evidence>
<comment type="subcellular location">
    <subcellularLocation>
        <location evidence="1">Membrane</location>
    </subcellularLocation>
</comment>
<feature type="domain" description="POTRA" evidence="10">
    <location>
        <begin position="66"/>
        <end position="138"/>
    </location>
</feature>
<dbReference type="Proteomes" id="UP000311713">
    <property type="component" value="Unassembled WGS sequence"/>
</dbReference>